<dbReference type="OrthoDB" id="4470824at2"/>
<evidence type="ECO:0000256" key="1">
    <source>
        <dbReference type="SAM" id="SignalP"/>
    </source>
</evidence>
<accession>A0A143QT37</accession>
<reference evidence="3" key="2">
    <citation type="submission" date="2016-04" db="EMBL/GenBank/DDBJ databases">
        <title>Complete Genome and Plasmid Sequences for Rhodococcus fascians D188 and Draft Sequences for Rhodococcus spp. Isolates PBTS 1 and PBTS 2.</title>
        <authorList>
            <person name="Stamer R."/>
            <person name="Vereecke D."/>
            <person name="Zhang Y."/>
            <person name="Schilkey F."/>
            <person name="Devitt N."/>
            <person name="Randall J."/>
        </authorList>
    </citation>
    <scope>NUCLEOTIDE SEQUENCE [LARGE SCALE GENOMIC DNA]</scope>
    <source>
        <strain evidence="3">PBTS2</strain>
    </source>
</reference>
<reference evidence="2 3" key="1">
    <citation type="journal article" date="2016" name="Genome Announc.">
        <title>Complete Genome and Plasmid Sequences for Rhodococcus fascians D188 and Draft Sequences for Rhodococcus Isolates PBTS 1 and PBTS 2.</title>
        <authorList>
            <person name="Stamler R.A."/>
            <person name="Vereecke D."/>
            <person name="Zhang Y."/>
            <person name="Schilkey F."/>
            <person name="Devitt N."/>
            <person name="Randall J.J."/>
        </authorList>
    </citation>
    <scope>NUCLEOTIDE SEQUENCE [LARGE SCALE GENOMIC DNA]</scope>
    <source>
        <strain evidence="2 3">PBTS2</strain>
    </source>
</reference>
<dbReference type="KEGG" id="rhs:A3Q41_04842"/>
<proteinExistence type="predicted"/>
<dbReference type="EMBL" id="CP015220">
    <property type="protein sequence ID" value="AMY26104.1"/>
    <property type="molecule type" value="Genomic_DNA"/>
</dbReference>
<gene>
    <name evidence="2" type="ORF">A3Q41_04842</name>
</gene>
<evidence type="ECO:0000313" key="2">
    <source>
        <dbReference type="EMBL" id="AMY26104.1"/>
    </source>
</evidence>
<dbReference type="Proteomes" id="UP000076038">
    <property type="component" value="Chromosome"/>
</dbReference>
<protein>
    <submittedName>
        <fullName evidence="2">Uncharacterized protein</fullName>
    </submittedName>
</protein>
<sequence>MRKSLRRGVVALALSVPLVLGVGAGTATAAPTTSELLVPVVTGPEFGPAGVPGGLVQTIPIEATVGEKPGEVRFAAAVIRPYYYQFNYRFLTVNWRNLDTGAVGAVDLRHWEALENPSLPINAEPRYPVNLPLEVTAQTGAGPVVVTVTHNREQWQAPPASNALIPGLGVLFVP</sequence>
<keyword evidence="1" id="KW-0732">Signal</keyword>
<name>A0A143QT37_RHOFA</name>
<feature type="signal peptide" evidence="1">
    <location>
        <begin position="1"/>
        <end position="29"/>
    </location>
</feature>
<dbReference type="PATRIC" id="fig|1653479.3.peg.4900"/>
<dbReference type="AlphaFoldDB" id="A0A143QT37"/>
<feature type="chain" id="PRO_5007512745" evidence="1">
    <location>
        <begin position="30"/>
        <end position="174"/>
    </location>
</feature>
<evidence type="ECO:0000313" key="3">
    <source>
        <dbReference type="Proteomes" id="UP000076038"/>
    </source>
</evidence>
<keyword evidence="3" id="KW-1185">Reference proteome</keyword>
<organism evidence="2 3">
    <name type="scientific">Rhodococcoides fascians</name>
    <name type="common">Rhodococcus fascians</name>
    <dbReference type="NCBI Taxonomy" id="1828"/>
    <lineage>
        <taxon>Bacteria</taxon>
        <taxon>Bacillati</taxon>
        <taxon>Actinomycetota</taxon>
        <taxon>Actinomycetes</taxon>
        <taxon>Mycobacteriales</taxon>
        <taxon>Nocardiaceae</taxon>
        <taxon>Rhodococcoides</taxon>
    </lineage>
</organism>